<dbReference type="EnsemblPlants" id="PGSC0003DMT400082330">
    <property type="protein sequence ID" value="PGSC0003DMT400082330"/>
    <property type="gene ID" value="PGSC0003DMG400032475"/>
</dbReference>
<reference evidence="1" key="2">
    <citation type="submission" date="2015-06" db="UniProtKB">
        <authorList>
            <consortium name="EnsemblPlants"/>
        </authorList>
    </citation>
    <scope>IDENTIFICATION</scope>
    <source>
        <strain evidence="1">DM1-3 516 R44</strain>
    </source>
</reference>
<name>M1D5R3_SOLTU</name>
<proteinExistence type="predicted"/>
<sequence length="79" mass="9157">MKVEIPVLCIFVVSLINVGSKFNPYDFSFFPTRSISHSFLLIQAIRTYLGEIQIQLIPNFNSKYGRPRIVFTEATILRF</sequence>
<dbReference type="InParanoid" id="M1D5R3"/>
<accession>M1D5R3</accession>
<protein>
    <submittedName>
        <fullName evidence="1">Uncharacterized protein</fullName>
    </submittedName>
</protein>
<dbReference type="HOGENOM" id="CLU_2610651_0_0_1"/>
<evidence type="ECO:0000313" key="1">
    <source>
        <dbReference type="EnsemblPlants" id="PGSC0003DMT400082330"/>
    </source>
</evidence>
<keyword evidence="2" id="KW-1185">Reference proteome</keyword>
<evidence type="ECO:0000313" key="2">
    <source>
        <dbReference type="Proteomes" id="UP000011115"/>
    </source>
</evidence>
<dbReference type="PaxDb" id="4113-PGSC0003DMT400082330"/>
<reference evidence="2" key="1">
    <citation type="journal article" date="2011" name="Nature">
        <title>Genome sequence and analysis of the tuber crop potato.</title>
        <authorList>
            <consortium name="The Potato Genome Sequencing Consortium"/>
        </authorList>
    </citation>
    <scope>NUCLEOTIDE SEQUENCE [LARGE SCALE GENOMIC DNA]</scope>
    <source>
        <strain evidence="2">cv. DM1-3 516 R44</strain>
    </source>
</reference>
<dbReference type="AlphaFoldDB" id="M1D5R3"/>
<dbReference type="Proteomes" id="UP000011115">
    <property type="component" value="Unassembled WGS sequence"/>
</dbReference>
<dbReference type="Gramene" id="PGSC0003DMT400082330">
    <property type="protein sequence ID" value="PGSC0003DMT400082330"/>
    <property type="gene ID" value="PGSC0003DMG400032475"/>
</dbReference>
<organism evidence="1 2">
    <name type="scientific">Solanum tuberosum</name>
    <name type="common">Potato</name>
    <dbReference type="NCBI Taxonomy" id="4113"/>
    <lineage>
        <taxon>Eukaryota</taxon>
        <taxon>Viridiplantae</taxon>
        <taxon>Streptophyta</taxon>
        <taxon>Embryophyta</taxon>
        <taxon>Tracheophyta</taxon>
        <taxon>Spermatophyta</taxon>
        <taxon>Magnoliopsida</taxon>
        <taxon>eudicotyledons</taxon>
        <taxon>Gunneridae</taxon>
        <taxon>Pentapetalae</taxon>
        <taxon>asterids</taxon>
        <taxon>lamiids</taxon>
        <taxon>Solanales</taxon>
        <taxon>Solanaceae</taxon>
        <taxon>Solanoideae</taxon>
        <taxon>Solaneae</taxon>
        <taxon>Solanum</taxon>
    </lineage>
</organism>